<dbReference type="PANTHER" id="PTHR47482:SF5">
    <property type="entry name" value="FAR1 DOMAIN-CONTAINING PROTEIN"/>
    <property type="match status" value="1"/>
</dbReference>
<dbReference type="PANTHER" id="PTHR47482">
    <property type="entry name" value="OS11G0632001 PROTEIN"/>
    <property type="match status" value="1"/>
</dbReference>
<evidence type="ECO:0000313" key="2">
    <source>
        <dbReference type="EMBL" id="VAH63619.1"/>
    </source>
</evidence>
<protein>
    <submittedName>
        <fullName evidence="2">Uncharacterized protein</fullName>
    </submittedName>
</protein>
<accession>A0A9R0VM48</accession>
<reference evidence="2 3" key="1">
    <citation type="submission" date="2017-09" db="EMBL/GenBank/DDBJ databases">
        <authorList>
            <consortium name="International Durum Wheat Genome Sequencing Consortium (IDWGSC)"/>
            <person name="Milanesi L."/>
        </authorList>
    </citation>
    <scope>NUCLEOTIDE SEQUENCE [LARGE SCALE GENOMIC DNA]</scope>
    <source>
        <strain evidence="3">cv. Svevo</strain>
    </source>
</reference>
<dbReference type="Gramene" id="TRITD3Av1G183990.1">
    <property type="protein sequence ID" value="TRITD3Av1G183990.1"/>
    <property type="gene ID" value="TRITD3Av1G183990"/>
</dbReference>
<organism evidence="2 3">
    <name type="scientific">Triticum turgidum subsp. durum</name>
    <name type="common">Durum wheat</name>
    <name type="synonym">Triticum durum</name>
    <dbReference type="NCBI Taxonomy" id="4567"/>
    <lineage>
        <taxon>Eukaryota</taxon>
        <taxon>Viridiplantae</taxon>
        <taxon>Streptophyta</taxon>
        <taxon>Embryophyta</taxon>
        <taxon>Tracheophyta</taxon>
        <taxon>Spermatophyta</taxon>
        <taxon>Magnoliopsida</taxon>
        <taxon>Liliopsida</taxon>
        <taxon>Poales</taxon>
        <taxon>Poaceae</taxon>
        <taxon>BOP clade</taxon>
        <taxon>Pooideae</taxon>
        <taxon>Triticodae</taxon>
        <taxon>Triticeae</taxon>
        <taxon>Triticinae</taxon>
        <taxon>Triticum</taxon>
    </lineage>
</organism>
<dbReference type="Proteomes" id="UP000324705">
    <property type="component" value="Chromosome 3A"/>
</dbReference>
<dbReference type="AlphaFoldDB" id="A0A9R0VM48"/>
<feature type="region of interest" description="Disordered" evidence="1">
    <location>
        <begin position="82"/>
        <end position="102"/>
    </location>
</feature>
<proteinExistence type="predicted"/>
<name>A0A9R0VM48_TRITD</name>
<gene>
    <name evidence="2" type="ORF">TRITD_3Av1G183990</name>
</gene>
<dbReference type="EMBL" id="LT934115">
    <property type="protein sequence ID" value="VAH63619.1"/>
    <property type="molecule type" value="Genomic_DNA"/>
</dbReference>
<keyword evidence="3" id="KW-1185">Reference proteome</keyword>
<sequence>MDGLEFFFEEAESGLVPRADAGDSLGGGIDVVESVVASIHEGRGRSSDVISSEPMDDSNAKEQLRVVGANLGSYNNGGSEIVGDSNDVKARNTSSASIGEEGDAEGVVVNKTKASCWTRRVCKVRIGNTPEERDANPSRVPALEASMRAYAENKGGTVVNPSLGTSFDTVEEAYEFYNLYSWEMGFGVRKQNEAYTVDRALVETLALVFAFFPTDVGLHLNLAAVRAHDERQVLVPLTGTN</sequence>
<evidence type="ECO:0000256" key="1">
    <source>
        <dbReference type="SAM" id="MobiDB-lite"/>
    </source>
</evidence>
<evidence type="ECO:0000313" key="3">
    <source>
        <dbReference type="Proteomes" id="UP000324705"/>
    </source>
</evidence>